<evidence type="ECO:0000313" key="4">
    <source>
        <dbReference type="EMBL" id="PYI64217.1"/>
    </source>
</evidence>
<keyword evidence="5" id="KW-1185">Reference proteome</keyword>
<dbReference type="InterPro" id="IPR047057">
    <property type="entry name" value="MerR_fam"/>
</dbReference>
<name>A0A2V5LP17_9MICC</name>
<feature type="region of interest" description="Disordered" evidence="2">
    <location>
        <begin position="94"/>
        <end position="121"/>
    </location>
</feature>
<sequence length="121" mass="13348">MATKERTTVVSNPQARGLYAISVAAELLGTGQQNLRLYERKGLLAPGRTEGGTRRYSEQDLVTLRRIAELLSLGLNLSGIRLVLVLEKENETLRTQLGDQAPDPGETPRQIRKKTDAVAHQ</sequence>
<organism evidence="4 5">
    <name type="scientific">Arthrobacter livingstonensis</name>
    <dbReference type="NCBI Taxonomy" id="670078"/>
    <lineage>
        <taxon>Bacteria</taxon>
        <taxon>Bacillati</taxon>
        <taxon>Actinomycetota</taxon>
        <taxon>Actinomycetes</taxon>
        <taxon>Micrococcales</taxon>
        <taxon>Micrococcaceae</taxon>
        <taxon>Arthrobacter</taxon>
    </lineage>
</organism>
<reference evidence="4 5" key="1">
    <citation type="submission" date="2018-05" db="EMBL/GenBank/DDBJ databases">
        <title>Genetic diversity of glacier-inhabiting Cryobacterium bacteria in China and description of Cryobacterium mengkeensis sp. nov. and Arthrobacter glacialis sp. nov.</title>
        <authorList>
            <person name="Liu Q."/>
            <person name="Xin Y.-H."/>
        </authorList>
    </citation>
    <scope>NUCLEOTIDE SEQUENCE [LARGE SCALE GENOMIC DNA]</scope>
    <source>
        <strain evidence="4 5">LI2</strain>
    </source>
</reference>
<protein>
    <submittedName>
        <fullName evidence="4">MerR family DNA-binding transcriptional regulator</fullName>
    </submittedName>
</protein>
<comment type="caution">
    <text evidence="4">The sequence shown here is derived from an EMBL/GenBank/DDBJ whole genome shotgun (WGS) entry which is preliminary data.</text>
</comment>
<proteinExistence type="predicted"/>
<dbReference type="PRINTS" id="PR00040">
    <property type="entry name" value="HTHMERR"/>
</dbReference>
<dbReference type="Pfam" id="PF13411">
    <property type="entry name" value="MerR_1"/>
    <property type="match status" value="1"/>
</dbReference>
<dbReference type="PANTHER" id="PTHR30204">
    <property type="entry name" value="REDOX-CYCLING DRUG-SENSING TRANSCRIPTIONAL ACTIVATOR SOXR"/>
    <property type="match status" value="1"/>
</dbReference>
<evidence type="ECO:0000313" key="5">
    <source>
        <dbReference type="Proteomes" id="UP000247832"/>
    </source>
</evidence>
<feature type="domain" description="HTH merR-type" evidence="3">
    <location>
        <begin position="18"/>
        <end position="86"/>
    </location>
</feature>
<dbReference type="SMART" id="SM00422">
    <property type="entry name" value="HTH_MERR"/>
    <property type="match status" value="1"/>
</dbReference>
<evidence type="ECO:0000259" key="3">
    <source>
        <dbReference type="PROSITE" id="PS50937"/>
    </source>
</evidence>
<dbReference type="GO" id="GO:0003700">
    <property type="term" value="F:DNA-binding transcription factor activity"/>
    <property type="evidence" value="ECO:0007669"/>
    <property type="project" value="InterPro"/>
</dbReference>
<dbReference type="EMBL" id="QJVD01000064">
    <property type="protein sequence ID" value="PYI64217.1"/>
    <property type="molecule type" value="Genomic_DNA"/>
</dbReference>
<evidence type="ECO:0000256" key="1">
    <source>
        <dbReference type="ARBA" id="ARBA00023125"/>
    </source>
</evidence>
<dbReference type="OrthoDB" id="5345718at2"/>
<evidence type="ECO:0000256" key="2">
    <source>
        <dbReference type="SAM" id="MobiDB-lite"/>
    </source>
</evidence>
<dbReference type="AlphaFoldDB" id="A0A2V5LP17"/>
<dbReference type="GO" id="GO:0003677">
    <property type="term" value="F:DNA binding"/>
    <property type="evidence" value="ECO:0007669"/>
    <property type="project" value="UniProtKB-KW"/>
</dbReference>
<gene>
    <name evidence="4" type="ORF">CVV68_22510</name>
</gene>
<dbReference type="SUPFAM" id="SSF46955">
    <property type="entry name" value="Putative DNA-binding domain"/>
    <property type="match status" value="1"/>
</dbReference>
<dbReference type="InterPro" id="IPR000551">
    <property type="entry name" value="MerR-type_HTH_dom"/>
</dbReference>
<keyword evidence="1 4" id="KW-0238">DNA-binding</keyword>
<dbReference type="Gene3D" id="1.10.1660.10">
    <property type="match status" value="1"/>
</dbReference>
<dbReference type="Proteomes" id="UP000247832">
    <property type="component" value="Unassembled WGS sequence"/>
</dbReference>
<accession>A0A2V5LP17</accession>
<dbReference type="InterPro" id="IPR009061">
    <property type="entry name" value="DNA-bd_dom_put_sf"/>
</dbReference>
<dbReference type="PANTHER" id="PTHR30204:SF58">
    <property type="entry name" value="HTH-TYPE TRANSCRIPTIONAL REGULATOR YFMP"/>
    <property type="match status" value="1"/>
</dbReference>
<dbReference type="PROSITE" id="PS50937">
    <property type="entry name" value="HTH_MERR_2"/>
    <property type="match status" value="1"/>
</dbReference>